<evidence type="ECO:0000256" key="3">
    <source>
        <dbReference type="ARBA" id="ARBA00023163"/>
    </source>
</evidence>
<comment type="similarity">
    <text evidence="4">Belongs to the GreA/GreB family. GreB subfamily.</text>
</comment>
<dbReference type="InterPro" id="IPR006358">
    <property type="entry name" value="Tscrpt_elong_fac_GreB"/>
</dbReference>
<organism evidence="8 9">
    <name type="scientific">Novosphingobium sediminicola</name>
    <dbReference type="NCBI Taxonomy" id="563162"/>
    <lineage>
        <taxon>Bacteria</taxon>
        <taxon>Pseudomonadati</taxon>
        <taxon>Pseudomonadota</taxon>
        <taxon>Alphaproteobacteria</taxon>
        <taxon>Sphingomonadales</taxon>
        <taxon>Sphingomonadaceae</taxon>
        <taxon>Novosphingobium</taxon>
    </lineage>
</organism>
<gene>
    <name evidence="4" type="primary">greB</name>
    <name evidence="8" type="ORF">GGR38_002808</name>
</gene>
<keyword evidence="9" id="KW-1185">Reference proteome</keyword>
<dbReference type="InterPro" id="IPR023459">
    <property type="entry name" value="Tscrpt_elong_fac_GreA/B_fam"/>
</dbReference>
<feature type="domain" description="Transcription elongation factor GreA/GreB C-terminal" evidence="6">
    <location>
        <begin position="99"/>
        <end position="172"/>
    </location>
</feature>
<evidence type="ECO:0000313" key="8">
    <source>
        <dbReference type="EMBL" id="MBB3955852.1"/>
    </source>
</evidence>
<feature type="compositionally biased region" description="Pro residues" evidence="5">
    <location>
        <begin position="7"/>
        <end position="23"/>
    </location>
</feature>
<proteinExistence type="inferred from homology"/>
<protein>
    <recommendedName>
        <fullName evidence="4">Transcription elongation factor GreB</fullName>
    </recommendedName>
    <alternativeName>
        <fullName evidence="4">Transcript cleavage factor GreB</fullName>
    </alternativeName>
</protein>
<sequence>MRNMRPAPKPAAPKAPGEGPPITPAGMAALRARYDHLLGSERPAIVEIVSWAAGNGDRSENGDYLYGRKRMREIDRELAHLARRMKACRVVDPARQEDRGRVWFGATVEIADEDDNRKHLTFVGDDEQDASKGLIGWSAPISRALRGAGLGDLRRVALPGGEKEWEVMVITYPPAP</sequence>
<dbReference type="FunFam" id="1.10.287.180:FF:000001">
    <property type="entry name" value="Transcription elongation factor GreA"/>
    <property type="match status" value="1"/>
</dbReference>
<dbReference type="GO" id="GO:0006354">
    <property type="term" value="P:DNA-templated transcription elongation"/>
    <property type="evidence" value="ECO:0007669"/>
    <property type="project" value="TreeGrafter"/>
</dbReference>
<dbReference type="GO" id="GO:0032784">
    <property type="term" value="P:regulation of DNA-templated transcription elongation"/>
    <property type="evidence" value="ECO:0007669"/>
    <property type="project" value="UniProtKB-UniRule"/>
</dbReference>
<dbReference type="InterPro" id="IPR036953">
    <property type="entry name" value="GreA/GreB_C_sf"/>
</dbReference>
<dbReference type="SUPFAM" id="SSF46557">
    <property type="entry name" value="GreA transcript cleavage protein, N-terminal domain"/>
    <property type="match status" value="1"/>
</dbReference>
<dbReference type="GO" id="GO:0070063">
    <property type="term" value="F:RNA polymerase binding"/>
    <property type="evidence" value="ECO:0007669"/>
    <property type="project" value="InterPro"/>
</dbReference>
<evidence type="ECO:0000259" key="7">
    <source>
        <dbReference type="Pfam" id="PF03449"/>
    </source>
</evidence>
<dbReference type="Gene3D" id="3.10.50.30">
    <property type="entry name" value="Transcription elongation factor, GreA/GreB, C-terminal domain"/>
    <property type="match status" value="1"/>
</dbReference>
<dbReference type="GO" id="GO:0003677">
    <property type="term" value="F:DNA binding"/>
    <property type="evidence" value="ECO:0007669"/>
    <property type="project" value="UniProtKB-UniRule"/>
</dbReference>
<dbReference type="PIRSF" id="PIRSF006092">
    <property type="entry name" value="GreA_GreB"/>
    <property type="match status" value="1"/>
</dbReference>
<evidence type="ECO:0000313" key="9">
    <source>
        <dbReference type="Proteomes" id="UP000548867"/>
    </source>
</evidence>
<dbReference type="InterPro" id="IPR036805">
    <property type="entry name" value="Tscrpt_elong_fac_GreA/B_N_sf"/>
</dbReference>
<dbReference type="EMBL" id="JACIDX010000010">
    <property type="protein sequence ID" value="MBB3955852.1"/>
    <property type="molecule type" value="Genomic_DNA"/>
</dbReference>
<evidence type="ECO:0000256" key="2">
    <source>
        <dbReference type="ARBA" id="ARBA00023125"/>
    </source>
</evidence>
<feature type="region of interest" description="Disordered" evidence="5">
    <location>
        <begin position="1"/>
        <end position="24"/>
    </location>
</feature>
<evidence type="ECO:0000256" key="4">
    <source>
        <dbReference type="HAMAP-Rule" id="MF_00930"/>
    </source>
</evidence>
<feature type="domain" description="Transcription elongation factor GreA/GreB N-terminal" evidence="7">
    <location>
        <begin position="21"/>
        <end position="90"/>
    </location>
</feature>
<reference evidence="8 9" key="1">
    <citation type="submission" date="2020-08" db="EMBL/GenBank/DDBJ databases">
        <title>Genomic Encyclopedia of Type Strains, Phase IV (KMG-IV): sequencing the most valuable type-strain genomes for metagenomic binning, comparative biology and taxonomic classification.</title>
        <authorList>
            <person name="Goeker M."/>
        </authorList>
    </citation>
    <scope>NUCLEOTIDE SEQUENCE [LARGE SCALE GENOMIC DNA]</scope>
    <source>
        <strain evidence="8 9">DSM 27057</strain>
    </source>
</reference>
<accession>A0A7W6CQJ3</accession>
<comment type="function">
    <text evidence="4">Necessary for efficient RNA polymerase transcription elongation past template-encoded arresting sites. The arresting sites in DNA have the property of trapping a certain fraction of elongating RNA polymerases that pass through, resulting in locked ternary complexes. Cleavage of the nascent transcript by cleavage factors such as GreA or GreB allows the resumption of elongation from the new 3'terminus. GreB releases sequences of up to 9 nucleotides in length.</text>
</comment>
<dbReference type="SUPFAM" id="SSF54534">
    <property type="entry name" value="FKBP-like"/>
    <property type="match status" value="1"/>
</dbReference>
<keyword evidence="8" id="KW-0648">Protein biosynthesis</keyword>
<dbReference type="Proteomes" id="UP000548867">
    <property type="component" value="Unassembled WGS sequence"/>
</dbReference>
<dbReference type="Gene3D" id="1.10.287.180">
    <property type="entry name" value="Transcription elongation factor, GreA/GreB, N-terminal domain"/>
    <property type="match status" value="1"/>
</dbReference>
<dbReference type="HAMAP" id="MF_00930">
    <property type="entry name" value="GreB"/>
    <property type="match status" value="1"/>
</dbReference>
<keyword evidence="2 4" id="KW-0238">DNA-binding</keyword>
<evidence type="ECO:0000256" key="1">
    <source>
        <dbReference type="ARBA" id="ARBA00023015"/>
    </source>
</evidence>
<dbReference type="InterPro" id="IPR001437">
    <property type="entry name" value="Tscrpt_elong_fac_GreA/B_C"/>
</dbReference>
<dbReference type="PANTHER" id="PTHR30437">
    <property type="entry name" value="TRANSCRIPTION ELONGATION FACTOR GREA"/>
    <property type="match status" value="1"/>
</dbReference>
<dbReference type="Pfam" id="PF03449">
    <property type="entry name" value="GreA_GreB_N"/>
    <property type="match status" value="1"/>
</dbReference>
<keyword evidence="8" id="KW-0251">Elongation factor</keyword>
<name>A0A7W6CQJ3_9SPHN</name>
<dbReference type="PANTHER" id="PTHR30437:SF6">
    <property type="entry name" value="TRANSCRIPTION ELONGATION FACTOR GREB"/>
    <property type="match status" value="1"/>
</dbReference>
<dbReference type="InterPro" id="IPR022691">
    <property type="entry name" value="Tscrpt_elong_fac_GreA/B_N"/>
</dbReference>
<keyword evidence="1 4" id="KW-0805">Transcription regulation</keyword>
<dbReference type="GO" id="GO:0003746">
    <property type="term" value="F:translation elongation factor activity"/>
    <property type="evidence" value="ECO:0007669"/>
    <property type="project" value="UniProtKB-KW"/>
</dbReference>
<evidence type="ECO:0000256" key="5">
    <source>
        <dbReference type="SAM" id="MobiDB-lite"/>
    </source>
</evidence>
<comment type="caution">
    <text evidence="8">The sequence shown here is derived from an EMBL/GenBank/DDBJ whole genome shotgun (WGS) entry which is preliminary data.</text>
</comment>
<dbReference type="Pfam" id="PF01272">
    <property type="entry name" value="GreA_GreB"/>
    <property type="match status" value="1"/>
</dbReference>
<dbReference type="AlphaFoldDB" id="A0A7W6CQJ3"/>
<evidence type="ECO:0000259" key="6">
    <source>
        <dbReference type="Pfam" id="PF01272"/>
    </source>
</evidence>
<keyword evidence="3 4" id="KW-0804">Transcription</keyword>